<organism evidence="1 2">
    <name type="scientific">Sphingobacterium deserti</name>
    <dbReference type="NCBI Taxonomy" id="1229276"/>
    <lineage>
        <taxon>Bacteria</taxon>
        <taxon>Pseudomonadati</taxon>
        <taxon>Bacteroidota</taxon>
        <taxon>Sphingobacteriia</taxon>
        <taxon>Sphingobacteriales</taxon>
        <taxon>Sphingobacteriaceae</taxon>
        <taxon>Sphingobacterium</taxon>
    </lineage>
</organism>
<evidence type="ECO:0000313" key="2">
    <source>
        <dbReference type="Proteomes" id="UP000031802"/>
    </source>
</evidence>
<evidence type="ECO:0000313" key="1">
    <source>
        <dbReference type="EMBL" id="KGE14327.1"/>
    </source>
</evidence>
<gene>
    <name evidence="1" type="ORF">DI53_1941</name>
</gene>
<dbReference type="AlphaFoldDB" id="A0A0B8T0S8"/>
<comment type="caution">
    <text evidence="1">The sequence shown here is derived from an EMBL/GenBank/DDBJ whole genome shotgun (WGS) entry which is preliminary data.</text>
</comment>
<dbReference type="PATRIC" id="fig|1229276.3.peg.1996"/>
<dbReference type="RefSeq" id="WP_037498163.1">
    <property type="nucleotide sequence ID" value="NZ_JJMU01000028.1"/>
</dbReference>
<dbReference type="Proteomes" id="UP000031802">
    <property type="component" value="Unassembled WGS sequence"/>
</dbReference>
<reference evidence="1 2" key="2">
    <citation type="journal article" date="2015" name="PLoS ONE">
        <title>Whole-Genome Optical Mapping and Finished Genome Sequence of Sphingobacterium deserti sp. nov., a New Species Isolated from the Western Desert of China.</title>
        <authorList>
            <person name="Teng C."/>
            <person name="Zhou Z."/>
            <person name="Molnar I."/>
            <person name="Li X."/>
            <person name="Tang R."/>
            <person name="Chen M."/>
            <person name="Wang L."/>
            <person name="Su S."/>
            <person name="Zhang W."/>
            <person name="Lin M."/>
        </authorList>
    </citation>
    <scope>NUCLEOTIDE SEQUENCE [LARGE SCALE GENOMIC DNA]</scope>
    <source>
        <strain evidence="2">ACCC05744</strain>
    </source>
</reference>
<dbReference type="OrthoDB" id="9847073at2"/>
<protein>
    <submittedName>
        <fullName evidence="1">Uncharacterized protein</fullName>
    </submittedName>
</protein>
<proteinExistence type="predicted"/>
<accession>A0A0B8T0S8</accession>
<reference evidence="2" key="1">
    <citation type="submission" date="2014-04" db="EMBL/GenBank/DDBJ databases">
        <title>Whole-Genome optical mapping and complete genome sequence of Sphingobacterium deserti sp. nov., a new spaces isolated from desert in the west of China.</title>
        <authorList>
            <person name="Teng C."/>
            <person name="Zhou Z."/>
            <person name="Li X."/>
            <person name="Chen M."/>
            <person name="Lin M."/>
            <person name="Wang L."/>
            <person name="Su S."/>
            <person name="Zhang C."/>
            <person name="Zhang W."/>
        </authorList>
    </citation>
    <scope>NUCLEOTIDE SEQUENCE [LARGE SCALE GENOMIC DNA]</scope>
    <source>
        <strain evidence="2">ACCC05744</strain>
    </source>
</reference>
<sequence length="82" mass="9134">MKEIVQLSLAGSDGSQHWYSAQIDQNENSISVTVTGYKGFKEIFQIAKDGNSYKVSPPNISSMKSGETELYKKLQIIGSRYL</sequence>
<name>A0A0B8T0S8_9SPHI</name>
<dbReference type="EMBL" id="JJMU01000028">
    <property type="protein sequence ID" value="KGE14327.1"/>
    <property type="molecule type" value="Genomic_DNA"/>
</dbReference>
<keyword evidence="2" id="KW-1185">Reference proteome</keyword>